<protein>
    <submittedName>
        <fullName evidence="1">Uncharacterized protein</fullName>
    </submittedName>
</protein>
<proteinExistence type="predicted"/>
<accession>A0A8S5VD80</accession>
<dbReference type="EMBL" id="BK016245">
    <property type="protein sequence ID" value="DAG04730.1"/>
    <property type="molecule type" value="Genomic_DNA"/>
</dbReference>
<sequence>MLLFNDVLDDCVVIVKDDNGNSRVISGSVDSMLYDWWHECNYVASNDSLVVYAACFGVEVKCKTFGKYMEMIDRIAGSCDEMERGE</sequence>
<evidence type="ECO:0000313" key="1">
    <source>
        <dbReference type="EMBL" id="DAG04730.1"/>
    </source>
</evidence>
<reference evidence="1" key="1">
    <citation type="journal article" date="2021" name="Proc. Natl. Acad. Sci. U.S.A.">
        <title>A Catalog of Tens of Thousands of Viruses from Human Metagenomes Reveals Hidden Associations with Chronic Diseases.</title>
        <authorList>
            <person name="Tisza M.J."/>
            <person name="Buck C.B."/>
        </authorList>
    </citation>
    <scope>NUCLEOTIDE SEQUENCE</scope>
    <source>
        <strain evidence="1">CtGa111</strain>
    </source>
</reference>
<organism evidence="1">
    <name type="scientific">Siphoviridae sp. ctGa111</name>
    <dbReference type="NCBI Taxonomy" id="2825413"/>
    <lineage>
        <taxon>Viruses</taxon>
        <taxon>Duplodnaviria</taxon>
        <taxon>Heunggongvirae</taxon>
        <taxon>Uroviricota</taxon>
        <taxon>Caudoviricetes</taxon>
    </lineage>
</organism>
<name>A0A8S5VD80_9CAUD</name>